<gene>
    <name evidence="3" type="ORF">BN869_000005224_1</name>
</gene>
<evidence type="ECO:0000313" key="3">
    <source>
        <dbReference type="EMBL" id="CEO49167.1"/>
    </source>
</evidence>
<feature type="compositionally biased region" description="Acidic residues" evidence="2">
    <location>
        <begin position="139"/>
        <end position="155"/>
    </location>
</feature>
<protein>
    <submittedName>
        <fullName evidence="3">Uncharacterized protein</fullName>
    </submittedName>
</protein>
<feature type="region of interest" description="Disordered" evidence="2">
    <location>
        <begin position="588"/>
        <end position="639"/>
    </location>
</feature>
<evidence type="ECO:0000256" key="1">
    <source>
        <dbReference type="SAM" id="Coils"/>
    </source>
</evidence>
<feature type="region of interest" description="Disordered" evidence="2">
    <location>
        <begin position="128"/>
        <end position="158"/>
    </location>
</feature>
<feature type="compositionally biased region" description="Polar residues" evidence="2">
    <location>
        <begin position="589"/>
        <end position="602"/>
    </location>
</feature>
<dbReference type="EMBL" id="CDPU01000013">
    <property type="protein sequence ID" value="CEO49167.1"/>
    <property type="molecule type" value="Genomic_DNA"/>
</dbReference>
<keyword evidence="1" id="KW-0175">Coiled coil</keyword>
<dbReference type="Pfam" id="PF12511">
    <property type="entry name" value="DUF3716"/>
    <property type="match status" value="1"/>
</dbReference>
<accession>A0A0B7K0R2</accession>
<organism evidence="3">
    <name type="scientific">Bionectria ochroleuca</name>
    <name type="common">Gliocladium roseum</name>
    <dbReference type="NCBI Taxonomy" id="29856"/>
    <lineage>
        <taxon>Eukaryota</taxon>
        <taxon>Fungi</taxon>
        <taxon>Dikarya</taxon>
        <taxon>Ascomycota</taxon>
        <taxon>Pezizomycotina</taxon>
        <taxon>Sordariomycetes</taxon>
        <taxon>Hypocreomycetidae</taxon>
        <taxon>Hypocreales</taxon>
        <taxon>Bionectriaceae</taxon>
        <taxon>Clonostachys</taxon>
    </lineage>
</organism>
<sequence>MDDEEAIWGTLSSEEHRSVWAETEANFWAKFALEQKEWRSEQELDFNEASVELRAELTSLTGQRKQLTETQERLNAQLAKVAGDLRNVVEQCDSRTHELSELDQAYRKRLEEQSEKWEVQRSTMQRFFKEKHGGSVHSDDEEDEDDEDEAEDEPMIDLPVTVQQTTSPRDPKVREFRENGKRSPKLIPMVGHREKRRKHTEPLVNVIDITGRVIGPVELIEPWNKWVKAILKLPIRRPVTIRPGRRFTDEHMATIYDRSESKGVKWLSCMMQAIGEVQSKRCASCDKNQGVFQQCIIVGGDLLQKCGNCEWNRQGCHGASGEGIDFKKAAERMEEILKARAEQKMPASPEYPRDEADTSRRLATHLKAMFPEREKLESNGTKINKHNLVLRHNGEVYTHPDCMVGVPVAKIDENHPYWDRSWKDIRAEVRESRERWVGKQQAIHLAEARKMACGSSKYQAGRQINRGTKILEFLDEGEISPYQLLAKKHMHASKGGIASYDTLFRLCDTVSELQKYNLDITPLEWIRHRLHELIQVEGKSFNLPRTMHDFYHDPKLSALRTKHGYKNIGRPTPQPLKKRKSMLLDSEITPASSRVASPTPSSHGGGPRIHDLLNSPNGPAVKRPRTQEDSVGFNEKRPSPVIDMTPSKVVLGEETFFVSRVKESGFESPPHFHLFWKFHPMQRSLQLCGLPNDNIIQFHPITKGVSLDDVMSVRWSPESLCIVIMRKVELYNPPTFAKTLCSFHDKGALDRFLDFCKAQRLNLIAYSRAEVEADWPKAQEKP</sequence>
<name>A0A0B7K0R2_BIOOC</name>
<dbReference type="AlphaFoldDB" id="A0A0B7K0R2"/>
<feature type="coiled-coil region" evidence="1">
    <location>
        <begin position="50"/>
        <end position="77"/>
    </location>
</feature>
<evidence type="ECO:0000256" key="2">
    <source>
        <dbReference type="SAM" id="MobiDB-lite"/>
    </source>
</evidence>
<dbReference type="InterPro" id="IPR022190">
    <property type="entry name" value="DUF3716"/>
</dbReference>
<reference evidence="3" key="1">
    <citation type="submission" date="2015-01" db="EMBL/GenBank/DDBJ databases">
        <authorList>
            <person name="Durling Mikael"/>
        </authorList>
    </citation>
    <scope>NUCLEOTIDE SEQUENCE</scope>
</reference>
<proteinExistence type="predicted"/>